<dbReference type="GO" id="GO:0030139">
    <property type="term" value="C:endocytic vesicle"/>
    <property type="evidence" value="ECO:0007669"/>
    <property type="project" value="TreeGrafter"/>
</dbReference>
<protein>
    <submittedName>
        <fullName evidence="4">Clathrin-coated vesicle protein</fullName>
    </submittedName>
</protein>
<reference evidence="4 5" key="1">
    <citation type="journal article" date="2016" name="Mol. Biol. Evol.">
        <title>Comparative Genomics of Early-Diverging Mushroom-Forming Fungi Provides Insights into the Origins of Lignocellulose Decay Capabilities.</title>
        <authorList>
            <person name="Nagy L.G."/>
            <person name="Riley R."/>
            <person name="Tritt A."/>
            <person name="Adam C."/>
            <person name="Daum C."/>
            <person name="Floudas D."/>
            <person name="Sun H."/>
            <person name="Yadav J.S."/>
            <person name="Pangilinan J."/>
            <person name="Larsson K.H."/>
            <person name="Matsuura K."/>
            <person name="Barry K."/>
            <person name="Labutti K."/>
            <person name="Kuo R."/>
            <person name="Ohm R.A."/>
            <person name="Bhattacharya S.S."/>
            <person name="Shirouzu T."/>
            <person name="Yoshinaga Y."/>
            <person name="Martin F.M."/>
            <person name="Grigoriev I.V."/>
            <person name="Hibbett D.S."/>
        </authorList>
    </citation>
    <scope>NUCLEOTIDE SEQUENCE [LARGE SCALE GENOMIC DNA]</scope>
    <source>
        <strain evidence="4 5">HHB12029</strain>
    </source>
</reference>
<dbReference type="InterPro" id="IPR057981">
    <property type="entry name" value="TPR_LAA1-like_C"/>
</dbReference>
<dbReference type="GO" id="GO:0005829">
    <property type="term" value="C:cytosol"/>
    <property type="evidence" value="ECO:0007669"/>
    <property type="project" value="GOC"/>
</dbReference>
<dbReference type="Pfam" id="PF20210">
    <property type="entry name" value="Laa1_Sip1_HTR5"/>
    <property type="match status" value="1"/>
</dbReference>
<dbReference type="GO" id="GO:0042147">
    <property type="term" value="P:retrograde transport, endosome to Golgi"/>
    <property type="evidence" value="ECO:0007669"/>
    <property type="project" value="TreeGrafter"/>
</dbReference>
<dbReference type="GO" id="GO:0006897">
    <property type="term" value="P:endocytosis"/>
    <property type="evidence" value="ECO:0007669"/>
    <property type="project" value="TreeGrafter"/>
</dbReference>
<organism evidence="4 5">
    <name type="scientific">Exidia glandulosa HHB12029</name>
    <dbReference type="NCBI Taxonomy" id="1314781"/>
    <lineage>
        <taxon>Eukaryota</taxon>
        <taxon>Fungi</taxon>
        <taxon>Dikarya</taxon>
        <taxon>Basidiomycota</taxon>
        <taxon>Agaricomycotina</taxon>
        <taxon>Agaricomycetes</taxon>
        <taxon>Auriculariales</taxon>
        <taxon>Exidiaceae</taxon>
        <taxon>Exidia</taxon>
    </lineage>
</organism>
<dbReference type="GO" id="GO:0005794">
    <property type="term" value="C:Golgi apparatus"/>
    <property type="evidence" value="ECO:0007669"/>
    <property type="project" value="TreeGrafter"/>
</dbReference>
<feature type="compositionally biased region" description="Basic and acidic residues" evidence="2">
    <location>
        <begin position="257"/>
        <end position="273"/>
    </location>
</feature>
<dbReference type="OrthoDB" id="192608at2759"/>
<comment type="similarity">
    <text evidence="1">Belongs to the HEATR5 family.</text>
</comment>
<evidence type="ECO:0000256" key="2">
    <source>
        <dbReference type="SAM" id="MobiDB-lite"/>
    </source>
</evidence>
<dbReference type="STRING" id="1314781.A0A165N685"/>
<dbReference type="PANTHER" id="PTHR21663:SF0">
    <property type="entry name" value="HEAT REPEAT-CONTAINING PROTEIN 5B"/>
    <property type="match status" value="1"/>
</dbReference>
<dbReference type="GO" id="GO:0008104">
    <property type="term" value="P:intracellular protein localization"/>
    <property type="evidence" value="ECO:0007669"/>
    <property type="project" value="TreeGrafter"/>
</dbReference>
<feature type="compositionally biased region" description="Low complexity" evidence="2">
    <location>
        <begin position="2012"/>
        <end position="2028"/>
    </location>
</feature>
<dbReference type="InParanoid" id="A0A165N685"/>
<dbReference type="PANTHER" id="PTHR21663">
    <property type="entry name" value="HYPOTHETICAL HEAT DOMAIN-CONTAINING"/>
    <property type="match status" value="1"/>
</dbReference>
<dbReference type="FunCoup" id="A0A165N685">
    <property type="interactions" value="259"/>
</dbReference>
<feature type="domain" description="LAA1-like C-terminal TPR repeats" evidence="3">
    <location>
        <begin position="1841"/>
        <end position="2013"/>
    </location>
</feature>
<dbReference type="InterPro" id="IPR046837">
    <property type="entry name" value="Laa1/Sip1/HEATR5-like_HEAT"/>
</dbReference>
<dbReference type="Pfam" id="PF25808">
    <property type="entry name" value="TPR_LAA1_C"/>
    <property type="match status" value="1"/>
</dbReference>
<accession>A0A165N685</accession>
<dbReference type="GO" id="GO:0016020">
    <property type="term" value="C:membrane"/>
    <property type="evidence" value="ECO:0007669"/>
    <property type="project" value="TreeGrafter"/>
</dbReference>
<dbReference type="EMBL" id="KV425902">
    <property type="protein sequence ID" value="KZW00275.1"/>
    <property type="molecule type" value="Genomic_DNA"/>
</dbReference>
<proteinExistence type="inferred from homology"/>
<evidence type="ECO:0000259" key="3">
    <source>
        <dbReference type="Pfam" id="PF25808"/>
    </source>
</evidence>
<dbReference type="SUPFAM" id="SSF48371">
    <property type="entry name" value="ARM repeat"/>
    <property type="match status" value="2"/>
</dbReference>
<gene>
    <name evidence="4" type="ORF">EXIGLDRAFT_797950</name>
</gene>
<dbReference type="InterPro" id="IPR016024">
    <property type="entry name" value="ARM-type_fold"/>
</dbReference>
<keyword evidence="5" id="KW-1185">Reference proteome</keyword>
<evidence type="ECO:0000313" key="4">
    <source>
        <dbReference type="EMBL" id="KZW00275.1"/>
    </source>
</evidence>
<evidence type="ECO:0000313" key="5">
    <source>
        <dbReference type="Proteomes" id="UP000077266"/>
    </source>
</evidence>
<dbReference type="InterPro" id="IPR040108">
    <property type="entry name" value="Laa1/Sip1/HEATR5"/>
</dbReference>
<feature type="region of interest" description="Disordered" evidence="2">
    <location>
        <begin position="257"/>
        <end position="284"/>
    </location>
</feature>
<dbReference type="Proteomes" id="UP000077266">
    <property type="component" value="Unassembled WGS sequence"/>
</dbReference>
<feature type="region of interest" description="Disordered" evidence="2">
    <location>
        <begin position="2008"/>
        <end position="2028"/>
    </location>
</feature>
<sequence length="2028" mass="217266">MAGTDDLQLDEIKVNGENGEIYVLHWLANTEKALKDITADALKPAQSALEATLVKVATAAEPFALPGRSVRRLVGRCLVAMYSKGDTRSLFDTMQVFLKVASEPKPQENKDARVTALYCIGDIMAALGSQIMSFATDVALLCLRLAKASANTVLLRYNALVCLRKTLTTASRALTDSTTKDVSKQSRNYLSDKALPVQRAAAEVLIALYPSGDGNRAVSDVEAIVLLCTKSLDGADQQTRRSLARLVGHILASTQTERAEVAEPTKKGKKGDQNEDNDTPAPVGISTDGPKLILPAADMLSVLSTQYNKAAATRKTRIGIFDFYATLLLTLGSAWVEANYATIVRHFFTDIVSSQRSTSSRYEILCVRKLVGLLLRELIGLRMLSEQGQIGAVRELSLSYVKKWPPVMHGQLAPTPLVLTIALREIAGLLQQLGNAPPPVQDALADPLLEVLSHPTHSVRVSAAWALRAFCHSAPRRLAKSILTVLEALQNNITALTSPAAPSDIERRTLGHAYGLAALFSIIPEKPLYVSYDLSAKVLDVAIQLLKRSGEHDIKIAGVEVEVAWTCISSLMCLGPNFVRAHLPQLMVLWRNALPKPTSKDTTPNSGRSDAEWGFLLHVRECALGAIFCFLQNNAALITLDVARRVSSLLNNALLFANAWVAQSSDDAATQNVPTTQAADVPLNVREAMLRRRIYQCYSALGFSSLTLSAVETLLQSAVTLFASADSYMGSTMQAAIATSSGNFTSVWLAADSYGFGVTKLASAADSTIAPAADASPSDAGERLNRDTIEAAIDSMITTPVIGSLEHDTSVLWKSSRQATSCPEPAPPATAVVDAAIELFSQLLPLQDPSLCSKTVSQLVDGCRSPKLERNVGRKTAVFVNATTAVMLALRVASAGPQRQARETFGSAHISSALTELLKGAIIDGDPVLRNAGSEALGRLAGLAGTSYLTSQITALVDQVVNNRDPNCRAGCALTFGAIYTHVGVLAAGPLLKTTVNVLMSLGNDPHPLVHFWALTALGQVINAASLSYAPFINSTIGMLVKLYSLDSHEPAGGSINNANLAGDLPTYQVICRIIDAVIGVTGPELQDSSSKRDLILDLVVQFLHETDAGIGVEAIRCIEHFLIFAPDRVDIPDLIQRLRANLSSPRRPLKVASINALYRLVQRDALLMSRVGGDKLVEDLFGMLDDDSTIDGVRNVITSWLSQTAAQNPSAWIDLCQRIMSRTTASQQAVNATAAGGLQDDEGESLGVVASGGGGAERQTSRWRTQLFALQCLHDICRITVAAGVREHVDIPFAKRRGLPTSRLLVSRVPDLIKMAFTASAAHVPDIRLEGLVVLRDVIEIFAKSPDPDYEDALFLEQHQAPITAALTPAFGQDSTPEVLASGVQVCAVFVGCGIVKDVSRMGRILKLLTSALEQSKGFGTLSIGDMGHLSPNASVMLRISTLTAWAELQIASPAQSYLEDVLKPHRATLSTLWIASLRDYASIRVDSEVSQDPSSAAMDSSYFGLGREVLLPYYAKSWPRILRAVSNSMRAQDPTILAAMDGLEAPNTDNLPKTDSRGLREDPTAFFFPVFGLVFEALSSQSSEASSSQESTEMTVTALEALKSLVRPEYSGSAVLDQAIFDELIGLCYRLALTEPALVQRHLVETISSLAVSQGDRLLRGKANGHTPDAFPVDAPLSDCLRICSFVLRHAVPTSRSVQAAKLGNSLPERITMLNAAFTAFARISALFGPSRREDLRGVGVTLYSAFLKDELSEVDLVGPTLPSLKALLEVPADATVTADNSAYSRVIHGLLSTCLLNIEEMRGREGPIPNTKTKNNLLASVIILTSVPVGVKLSQVALEQCCYLISQRLTEVTEVSPSLSLTAGHCAKTLITGATAGSPTLQYCVKFLVPGMITYIARVSSLANDSTGPTPDVHIKATEEALKAFTAFYNSVPESKRTLALAILLPVEVMLLDPSKAPLSHLHVNAVAQLLSFATTTPVAFKEAAAKLDPVVREKLETSVRQAIGGGSAAAPSQSAKPQISLRSF</sequence>
<dbReference type="Gene3D" id="1.25.10.10">
    <property type="entry name" value="Leucine-rich Repeat Variant"/>
    <property type="match status" value="4"/>
</dbReference>
<dbReference type="InterPro" id="IPR011989">
    <property type="entry name" value="ARM-like"/>
</dbReference>
<evidence type="ECO:0000256" key="1">
    <source>
        <dbReference type="ARBA" id="ARBA00008304"/>
    </source>
</evidence>
<name>A0A165N685_EXIGL</name>